<dbReference type="Proteomes" id="UP000000709">
    <property type="component" value="Unassembled WGS sequence"/>
</dbReference>
<dbReference type="GeneID" id="18871692"/>
<dbReference type="SUPFAM" id="SSF52047">
    <property type="entry name" value="RNI-like"/>
    <property type="match status" value="1"/>
</dbReference>
<name>G3AUA0_SPAPN</name>
<organism evidence="3">
    <name type="scientific">Spathaspora passalidarum (strain NRRL Y-27907 / 11-Y1)</name>
    <dbReference type="NCBI Taxonomy" id="619300"/>
    <lineage>
        <taxon>Eukaryota</taxon>
        <taxon>Fungi</taxon>
        <taxon>Dikarya</taxon>
        <taxon>Ascomycota</taxon>
        <taxon>Saccharomycotina</taxon>
        <taxon>Pichiomycetes</taxon>
        <taxon>Debaryomycetaceae</taxon>
        <taxon>Spathaspora</taxon>
    </lineage>
</organism>
<evidence type="ECO:0000259" key="1">
    <source>
        <dbReference type="PROSITE" id="PS50181"/>
    </source>
</evidence>
<dbReference type="RefSeq" id="XP_007377447.1">
    <property type="nucleotide sequence ID" value="XM_007377385.1"/>
</dbReference>
<dbReference type="KEGG" id="spaa:SPAPADRAFT_52560"/>
<dbReference type="Pfam" id="PF00646">
    <property type="entry name" value="F-box"/>
    <property type="match status" value="1"/>
</dbReference>
<protein>
    <recommendedName>
        <fullName evidence="1">F-box domain-containing protein</fullName>
    </recommendedName>
</protein>
<dbReference type="OrthoDB" id="4028033at2759"/>
<dbReference type="HOGENOM" id="CLU_667589_0_0_1"/>
<evidence type="ECO:0000313" key="2">
    <source>
        <dbReference type="EMBL" id="EGW30476.1"/>
    </source>
</evidence>
<accession>G3AUA0</accession>
<dbReference type="PROSITE" id="PS50181">
    <property type="entry name" value="FBOX"/>
    <property type="match status" value="1"/>
</dbReference>
<evidence type="ECO:0000313" key="3">
    <source>
        <dbReference type="Proteomes" id="UP000000709"/>
    </source>
</evidence>
<dbReference type="InterPro" id="IPR001810">
    <property type="entry name" value="F-box_dom"/>
</dbReference>
<sequence length="412" mass="47061">MTSYCGCFPIIELPNDIIGEICAILNQVDVLSLMLVNKTLYQLGLRKLYHSIYIGSTFPRLLVSGHIYTAFNTKYTIVTSAKVFVSALRHTSNAQLVKEIVTTDFEPDDYMSIVSLFPWVNIVLEYEKSWARFTCLDLRLLRGLELTIDNYRFFQDKVADTNYSIKELTMQSGDGLFNIIPKLKGLESLHISPVTTETLMGLDLAGVSKLKIKELFLQDCGPDCEGGRLFHQVEELFNLDCIKSFGFSMLYNMRYRDLESIIPRLTNVRNIFIQGGINDYGQILMELKPNSLHYLCLHGNSVYTSKESNIDFQQLTKIIENQEQSLSTLCVSRSVPHFMKNTCVNRFHNYGCCKTSDESQLRLLEQILGKGRRFPSLDTVILNGRYHLIKRHMQKGIEIIPLLIGSELDNSV</sequence>
<reference evidence="2 3" key="1">
    <citation type="journal article" date="2011" name="Proc. Natl. Acad. Sci. U.S.A.">
        <title>Comparative genomics of xylose-fermenting fungi for enhanced biofuel production.</title>
        <authorList>
            <person name="Wohlbach D.J."/>
            <person name="Kuo A."/>
            <person name="Sato T.K."/>
            <person name="Potts K.M."/>
            <person name="Salamov A.A."/>
            <person name="LaButti K.M."/>
            <person name="Sun H."/>
            <person name="Clum A."/>
            <person name="Pangilinan J.L."/>
            <person name="Lindquist E.A."/>
            <person name="Lucas S."/>
            <person name="Lapidus A."/>
            <person name="Jin M."/>
            <person name="Gunawan C."/>
            <person name="Balan V."/>
            <person name="Dale B.E."/>
            <person name="Jeffries T.W."/>
            <person name="Zinkel R."/>
            <person name="Barry K.W."/>
            <person name="Grigoriev I.V."/>
            <person name="Gasch A.P."/>
        </authorList>
    </citation>
    <scope>NUCLEOTIDE SEQUENCE [LARGE SCALE GENOMIC DNA]</scope>
    <source>
        <strain evidence="3">NRRL Y-27907 / 11-Y1</strain>
    </source>
</reference>
<dbReference type="InterPro" id="IPR036047">
    <property type="entry name" value="F-box-like_dom_sf"/>
</dbReference>
<dbReference type="AlphaFoldDB" id="G3AUA0"/>
<dbReference type="SUPFAM" id="SSF81383">
    <property type="entry name" value="F-box domain"/>
    <property type="match status" value="1"/>
</dbReference>
<gene>
    <name evidence="2" type="ORF">SPAPADRAFT_52560</name>
</gene>
<feature type="domain" description="F-box" evidence="1">
    <location>
        <begin position="7"/>
        <end position="52"/>
    </location>
</feature>
<keyword evidence="3" id="KW-1185">Reference proteome</keyword>
<dbReference type="EMBL" id="GL996505">
    <property type="protein sequence ID" value="EGW30476.1"/>
    <property type="molecule type" value="Genomic_DNA"/>
</dbReference>
<dbReference type="InParanoid" id="G3AUA0"/>
<proteinExistence type="predicted"/>